<gene>
    <name evidence="3" type="ORF">RIF23_02415</name>
</gene>
<dbReference type="InterPro" id="IPR041273">
    <property type="entry name" value="NAT_N"/>
</dbReference>
<protein>
    <submittedName>
        <fullName evidence="3">Acyltransferase domain-containing protein</fullName>
    </submittedName>
</protein>
<accession>A0ABU2H1H5</accession>
<name>A0ABU2H1H5_9ACTN</name>
<dbReference type="Pfam" id="PF18164">
    <property type="entry name" value="GNAT_C"/>
    <property type="match status" value="1"/>
</dbReference>
<dbReference type="InterPro" id="IPR041644">
    <property type="entry name" value="GNAT_C"/>
</dbReference>
<reference evidence="4" key="1">
    <citation type="submission" date="2023-07" db="EMBL/GenBank/DDBJ databases">
        <title>Novel species in the genus Lipingzhangella isolated from Sambhar Salt Lake.</title>
        <authorList>
            <person name="Jiya N."/>
            <person name="Kajale S."/>
            <person name="Sharma A."/>
        </authorList>
    </citation>
    <scope>NUCLEOTIDE SEQUENCE [LARGE SCALE GENOMIC DNA]</scope>
    <source>
        <strain evidence="4">LS1_29</strain>
    </source>
</reference>
<dbReference type="RefSeq" id="WP_310910656.1">
    <property type="nucleotide sequence ID" value="NZ_JAVLVT010000001.1"/>
</dbReference>
<keyword evidence="4" id="KW-1185">Reference proteome</keyword>
<dbReference type="Pfam" id="PF18082">
    <property type="entry name" value="NAT_N"/>
    <property type="match status" value="1"/>
</dbReference>
<dbReference type="GO" id="GO:0016746">
    <property type="term" value="F:acyltransferase activity"/>
    <property type="evidence" value="ECO:0007669"/>
    <property type="project" value="UniProtKB-KW"/>
</dbReference>
<dbReference type="Proteomes" id="UP001250214">
    <property type="component" value="Unassembled WGS sequence"/>
</dbReference>
<comment type="caution">
    <text evidence="3">The sequence shown here is derived from an EMBL/GenBank/DDBJ whole genome shotgun (WGS) entry which is preliminary data.</text>
</comment>
<sequence>MDVDHLHRSLGLAEEHRSWLSGLAALADTNHSVGGGLVLPPPEQAATALAPFALQPEDERELCALWPDESWPPEFHWLLQWMYQRIIADLGTGQWRGWPTLTEVDDARVRCMSVFAFAAAVPALREWHARHGVPPAVTAATLADVGRHVAKNRAMFGRCGLEVATWIALHFRGGLFELGRLQYEPAQLGPQAAVTWYTPQQQAHLPRDLHTGQPVLRLHIPETGPLDEQHVTDSLRQARGFFATHFATDYPVATCTSWLLDPQLAAYLPAESNILAFQRRFTLVPHGTDGNADVFRFVFRRHRVDPDTVEPRSTLERTIIDHLRNGGHWQVRTGWLRLPE</sequence>
<evidence type="ECO:0000313" key="4">
    <source>
        <dbReference type="Proteomes" id="UP001250214"/>
    </source>
</evidence>
<dbReference type="EMBL" id="JAVLVT010000001">
    <property type="protein sequence ID" value="MDS1269146.1"/>
    <property type="molecule type" value="Genomic_DNA"/>
</dbReference>
<dbReference type="Gene3D" id="3.40.630.120">
    <property type="match status" value="1"/>
</dbReference>
<evidence type="ECO:0000313" key="3">
    <source>
        <dbReference type="EMBL" id="MDS1269146.1"/>
    </source>
</evidence>
<organism evidence="3 4">
    <name type="scientific">Lipingzhangella rawalii</name>
    <dbReference type="NCBI Taxonomy" id="2055835"/>
    <lineage>
        <taxon>Bacteria</taxon>
        <taxon>Bacillati</taxon>
        <taxon>Actinomycetota</taxon>
        <taxon>Actinomycetes</taxon>
        <taxon>Streptosporangiales</taxon>
        <taxon>Nocardiopsidaceae</taxon>
        <taxon>Lipingzhangella</taxon>
    </lineage>
</organism>
<keyword evidence="3" id="KW-0012">Acyltransferase</keyword>
<evidence type="ECO:0000259" key="1">
    <source>
        <dbReference type="Pfam" id="PF18082"/>
    </source>
</evidence>
<evidence type="ECO:0000259" key="2">
    <source>
        <dbReference type="Pfam" id="PF18164"/>
    </source>
</evidence>
<proteinExistence type="predicted"/>
<keyword evidence="3" id="KW-0808">Transferase</keyword>
<feature type="domain" description="N-acyltransferase N-terminal" evidence="1">
    <location>
        <begin position="44"/>
        <end position="173"/>
    </location>
</feature>
<feature type="domain" description="GNAT-like C-terminal" evidence="2">
    <location>
        <begin position="175"/>
        <end position="336"/>
    </location>
</feature>